<dbReference type="EMBL" id="BK007029">
    <property type="protein sequence ID" value="DAA33918.1"/>
    <property type="molecule type" value="mRNA"/>
</dbReference>
<sequence length="78" mass="9429">MKFTIYTVLTATLWIFLVQTEEAEIPQKDFLQNYDLIPNYEQRIEDSWRDPDRIRLMKKFRGLLGKRVHAKRFRGLLG</sequence>
<reference evidence="2" key="2">
    <citation type="journal article" date="2010" name="PLoS Biol.">
        <title>Genome-wide analyses reveal a role for peptide hormones in planarian germline development.</title>
        <authorList>
            <person name="Collins J.J."/>
            <person name="Hou X."/>
            <person name="Romanova E.V."/>
            <person name="Lambrus B.G."/>
            <person name="Miller C.M."/>
            <person name="Saberi A."/>
            <person name="Sweedler J.V."/>
            <person name="Newmark P.A."/>
        </authorList>
    </citation>
    <scope>NUCLEOTIDE SEQUENCE</scope>
</reference>
<evidence type="ECO:0000313" key="2">
    <source>
        <dbReference type="EMBL" id="DAA33918.1"/>
    </source>
</evidence>
<accession>E3CTK4</accession>
<keyword evidence="1" id="KW-0732">Signal</keyword>
<feature type="chain" id="PRO_5003167384" evidence="1">
    <location>
        <begin position="24"/>
        <end position="78"/>
    </location>
</feature>
<dbReference type="AlphaFoldDB" id="E3CTK4"/>
<organism evidence="2">
    <name type="scientific">Schmidtea mediterranea</name>
    <name type="common">Freshwater planarian flatworm</name>
    <dbReference type="NCBI Taxonomy" id="79327"/>
    <lineage>
        <taxon>Eukaryota</taxon>
        <taxon>Metazoa</taxon>
        <taxon>Spiralia</taxon>
        <taxon>Lophotrochozoa</taxon>
        <taxon>Platyhelminthes</taxon>
        <taxon>Rhabditophora</taxon>
        <taxon>Seriata</taxon>
        <taxon>Tricladida</taxon>
        <taxon>Continenticola</taxon>
        <taxon>Geoplanoidea</taxon>
        <taxon>Dugesiidae</taxon>
        <taxon>Schmidtea</taxon>
    </lineage>
</organism>
<name>E3CTK4_SCHMD</name>
<feature type="signal peptide" evidence="1">
    <location>
        <begin position="1"/>
        <end position="23"/>
    </location>
</feature>
<evidence type="ECO:0000256" key="1">
    <source>
        <dbReference type="SAM" id="SignalP"/>
    </source>
</evidence>
<reference evidence="2" key="1">
    <citation type="submission" date="2009-12" db="EMBL/GenBank/DDBJ databases">
        <authorList>
            <person name="Collins J."/>
            <person name="Hou X."/>
            <person name="Romanova E.V."/>
            <person name="Miller C.M."/>
            <person name="Lambrus B.G."/>
            <person name="Sweedler J.V."/>
            <person name="Newmark P.A."/>
        </authorList>
    </citation>
    <scope>NUCLEOTIDE SEQUENCE</scope>
</reference>
<protein>
    <submittedName>
        <fullName evidence="2">Secreted peptide prohormone-13</fullName>
    </submittedName>
</protein>
<proteinExistence type="evidence at transcript level"/>